<dbReference type="GO" id="GO:0004386">
    <property type="term" value="F:helicase activity"/>
    <property type="evidence" value="ECO:0007669"/>
    <property type="project" value="UniProtKB-KW"/>
</dbReference>
<accession>A0A0P0A6S6</accession>
<keyword evidence="4" id="KW-0547">Nucleotide-binding</keyword>
<evidence type="ECO:0000256" key="1">
    <source>
        <dbReference type="SAM" id="MobiDB-lite"/>
    </source>
</evidence>
<dbReference type="InterPro" id="IPR050742">
    <property type="entry name" value="Helicase_Restrict-Modif_Enz"/>
</dbReference>
<dbReference type="GO" id="GO:0005829">
    <property type="term" value="C:cytosol"/>
    <property type="evidence" value="ECO:0007669"/>
    <property type="project" value="TreeGrafter"/>
</dbReference>
<dbReference type="PANTHER" id="PTHR47396:SF1">
    <property type="entry name" value="ATP-DEPENDENT HELICASE IRC3-RELATED"/>
    <property type="match status" value="1"/>
</dbReference>
<dbReference type="GO" id="GO:0016787">
    <property type="term" value="F:hydrolase activity"/>
    <property type="evidence" value="ECO:0007669"/>
    <property type="project" value="InterPro"/>
</dbReference>
<dbReference type="InterPro" id="IPR001650">
    <property type="entry name" value="Helicase_C-like"/>
</dbReference>
<dbReference type="Pfam" id="PF10571">
    <property type="entry name" value="UPF0547"/>
    <property type="match status" value="1"/>
</dbReference>
<dbReference type="SMART" id="SM00490">
    <property type="entry name" value="HELICc"/>
    <property type="match status" value="1"/>
</dbReference>
<keyword evidence="5" id="KW-1185">Reference proteome</keyword>
<feature type="domain" description="Helicase ATP-binding" evidence="2">
    <location>
        <begin position="17"/>
        <end position="176"/>
    </location>
</feature>
<dbReference type="KEGG" id="cmar:IMCC12053_57"/>
<feature type="compositionally biased region" description="Low complexity" evidence="1">
    <location>
        <begin position="559"/>
        <end position="579"/>
    </location>
</feature>
<dbReference type="InterPro" id="IPR006935">
    <property type="entry name" value="Helicase/UvrB_N"/>
</dbReference>
<keyword evidence="4" id="KW-0378">Hydrolase</keyword>
<name>A0A0P0A6S6_9RHOB</name>
<dbReference type="STRING" id="1397108.IMCC12053_57"/>
<feature type="region of interest" description="Disordered" evidence="1">
    <location>
        <begin position="545"/>
        <end position="579"/>
    </location>
</feature>
<dbReference type="Pfam" id="PF04851">
    <property type="entry name" value="ResIII"/>
    <property type="match status" value="1"/>
</dbReference>
<evidence type="ECO:0000313" key="4">
    <source>
        <dbReference type="EMBL" id="ALI54007.1"/>
    </source>
</evidence>
<feature type="domain" description="Helicase C-terminal" evidence="3">
    <location>
        <begin position="234"/>
        <end position="387"/>
    </location>
</feature>
<dbReference type="PANTHER" id="PTHR47396">
    <property type="entry name" value="TYPE I RESTRICTION ENZYME ECOKI R PROTEIN"/>
    <property type="match status" value="1"/>
</dbReference>
<sequence length="579" mass="62215">MLTLRPYQETAIASIYKYYEKNSGNCCVVIPTAGGKSLVMASFIEGVLKAWPDQRILIVTHVRELIAQNHAEMIGLWPDAPAGIYSAGLGKRDAKARILFAGIQSIHRRAAEIGHTDLVLIDEAHLIPGNSSTMYRRFLDALKCINPALKVIGLTATPFRTGSGMLHEGKDALFTDIAYEAPVRDLIDAGYLSPLVSKQPATRLDVSKVGTRAGDFIARDLAVAVDHEATTRAAVNEIIDYGKDRKSWLAFCSGVEHSHHVAQEFDRQGITCRTIFGDTPKDERDAIIAAFKRGEIRALASMGVLTTGFNAPGVDLIALLRPTKSAGLYVQMVGRGTRLAPGKENCLVLDFAGNVRRHGPIDLVRPKRPGEGGGGDAPTKLCPECESIIALSATECPDCGYEFPAREVKIAPTAAALPILSPKTPQWLQVSGVSYSRHRKPGGRPSLKVIYHCGLTSYSEWVCIEHQGYARQKAADWWRKCAPGTKVPLSVDEAIAQASRLAIPSDISVRPSGRYFEISGYRFDPCPNSTPASAPSATGNLAALAGSTRYSPSRTSDGTKAANTSAPAPARTSATGGQV</sequence>
<gene>
    <name evidence="4" type="ORF">IMCC12053_57</name>
</gene>
<dbReference type="PATRIC" id="fig|1397108.4.peg.60"/>
<organism evidence="4 5">
    <name type="scientific">Celeribacter marinus</name>
    <dbReference type="NCBI Taxonomy" id="1397108"/>
    <lineage>
        <taxon>Bacteria</taxon>
        <taxon>Pseudomonadati</taxon>
        <taxon>Pseudomonadota</taxon>
        <taxon>Alphaproteobacteria</taxon>
        <taxon>Rhodobacterales</taxon>
        <taxon>Roseobacteraceae</taxon>
        <taxon>Celeribacter</taxon>
    </lineage>
</organism>
<dbReference type="EMBL" id="CP012023">
    <property type="protein sequence ID" value="ALI54007.1"/>
    <property type="molecule type" value="Genomic_DNA"/>
</dbReference>
<dbReference type="Pfam" id="PF00271">
    <property type="entry name" value="Helicase_C"/>
    <property type="match status" value="1"/>
</dbReference>
<dbReference type="GO" id="GO:0003677">
    <property type="term" value="F:DNA binding"/>
    <property type="evidence" value="ECO:0007669"/>
    <property type="project" value="InterPro"/>
</dbReference>
<dbReference type="AlphaFoldDB" id="A0A0P0A6S6"/>
<dbReference type="Proteomes" id="UP000064920">
    <property type="component" value="Chromosome"/>
</dbReference>
<reference evidence="5" key="1">
    <citation type="submission" date="2015-05" db="EMBL/GenBank/DDBJ databases">
        <authorList>
            <person name="Oh H.-M."/>
            <person name="Yang J.-A."/>
            <person name="Cho J.-C."/>
            <person name="Kang I."/>
        </authorList>
    </citation>
    <scope>NUCLEOTIDE SEQUENCE [LARGE SCALE GENOMIC DNA]</scope>
    <source>
        <strain evidence="5">IMCC 12053</strain>
    </source>
</reference>
<evidence type="ECO:0000313" key="5">
    <source>
        <dbReference type="Proteomes" id="UP000064920"/>
    </source>
</evidence>
<dbReference type="Gene3D" id="3.40.50.300">
    <property type="entry name" value="P-loop containing nucleotide triphosphate hydrolases"/>
    <property type="match status" value="2"/>
</dbReference>
<protein>
    <submittedName>
        <fullName evidence="4">Putative ATP-dependent helicase</fullName>
    </submittedName>
</protein>
<keyword evidence="4" id="KW-0067">ATP-binding</keyword>
<dbReference type="SMART" id="SM00487">
    <property type="entry name" value="DEXDc"/>
    <property type="match status" value="1"/>
</dbReference>
<dbReference type="RefSeq" id="WP_082388979.1">
    <property type="nucleotide sequence ID" value="NZ_CP012023.1"/>
</dbReference>
<dbReference type="SUPFAM" id="SSF52540">
    <property type="entry name" value="P-loop containing nucleoside triphosphate hydrolases"/>
    <property type="match status" value="1"/>
</dbReference>
<evidence type="ECO:0000259" key="3">
    <source>
        <dbReference type="PROSITE" id="PS51194"/>
    </source>
</evidence>
<dbReference type="InterPro" id="IPR027417">
    <property type="entry name" value="P-loop_NTPase"/>
</dbReference>
<keyword evidence="4" id="KW-0347">Helicase</keyword>
<dbReference type="GO" id="GO:0005524">
    <property type="term" value="F:ATP binding"/>
    <property type="evidence" value="ECO:0007669"/>
    <property type="project" value="InterPro"/>
</dbReference>
<dbReference type="InterPro" id="IPR014001">
    <property type="entry name" value="Helicase_ATP-bd"/>
</dbReference>
<dbReference type="InterPro" id="IPR018886">
    <property type="entry name" value="UPF0547"/>
</dbReference>
<dbReference type="PROSITE" id="PS51194">
    <property type="entry name" value="HELICASE_CTER"/>
    <property type="match status" value="1"/>
</dbReference>
<feature type="compositionally biased region" description="Polar residues" evidence="1">
    <location>
        <begin position="548"/>
        <end position="558"/>
    </location>
</feature>
<dbReference type="PROSITE" id="PS51192">
    <property type="entry name" value="HELICASE_ATP_BIND_1"/>
    <property type="match status" value="1"/>
</dbReference>
<dbReference type="CDD" id="cd18799">
    <property type="entry name" value="SF2_C_EcoAI-like"/>
    <property type="match status" value="1"/>
</dbReference>
<evidence type="ECO:0000259" key="2">
    <source>
        <dbReference type="PROSITE" id="PS51192"/>
    </source>
</evidence>
<proteinExistence type="predicted"/>